<dbReference type="InterPro" id="IPR037516">
    <property type="entry name" value="Tripartite_DENN"/>
</dbReference>
<dbReference type="PROSITE" id="PS50211">
    <property type="entry name" value="DENN"/>
    <property type="match status" value="1"/>
</dbReference>
<evidence type="ECO:0000313" key="4">
    <source>
        <dbReference type="EMBL" id="THW43472.1"/>
    </source>
</evidence>
<name>A0A4S8XS58_AURPU</name>
<dbReference type="InterPro" id="IPR051731">
    <property type="entry name" value="DENND11/AVL9_GEFs"/>
</dbReference>
<evidence type="ECO:0000313" key="8">
    <source>
        <dbReference type="Proteomes" id="UP000310421"/>
    </source>
</evidence>
<evidence type="ECO:0000313" key="7">
    <source>
        <dbReference type="Proteomes" id="UP000309734"/>
    </source>
</evidence>
<dbReference type="EMBL" id="QZAL01000050">
    <property type="protein sequence ID" value="THW43472.1"/>
    <property type="molecule type" value="Genomic_DNA"/>
</dbReference>
<evidence type="ECO:0000259" key="3">
    <source>
        <dbReference type="PROSITE" id="PS50211"/>
    </source>
</evidence>
<feature type="domain" description="UDENN" evidence="3">
    <location>
        <begin position="7"/>
        <end position="443"/>
    </location>
</feature>
<dbReference type="Proteomes" id="UP000310421">
    <property type="component" value="Unassembled WGS sequence"/>
</dbReference>
<evidence type="ECO:0000313" key="6">
    <source>
        <dbReference type="EMBL" id="THZ69867.1"/>
    </source>
</evidence>
<evidence type="ECO:0000313" key="5">
    <source>
        <dbReference type="EMBL" id="THW60548.1"/>
    </source>
</evidence>
<dbReference type="AlphaFoldDB" id="A0A4S8XS58"/>
<accession>A0A4S8XS58</accession>
<feature type="compositionally biased region" description="Basic and acidic residues" evidence="2">
    <location>
        <begin position="615"/>
        <end position="627"/>
    </location>
</feature>
<reference evidence="7 8" key="1">
    <citation type="submission" date="2018-10" db="EMBL/GenBank/DDBJ databases">
        <title>Fifty Aureobasidium pullulans genomes reveal a recombining polyextremotolerant generalist.</title>
        <authorList>
            <person name="Gostincar C."/>
            <person name="Turk M."/>
            <person name="Zajc J."/>
            <person name="Gunde-Cimerman N."/>
        </authorList>
    </citation>
    <scope>NUCLEOTIDE SEQUENCE [LARGE SCALE GENOMIC DNA]</scope>
    <source>
        <strain evidence="5 8">EXF-10751</strain>
        <strain evidence="4 9">EXF-11013</strain>
        <strain evidence="6 7">EXF-3519</strain>
    </source>
</reference>
<sequence length="659" mass="74177">MADSYSPVVAVVDFHHQRYGPEVERWVGVEEGYDPAIDNDWQLLPFLALSDGAHAATEDFSYFTLVLKSTPERSLFGISCTRQLDSRELLNRPADVTRSTVQKAVVVITENPQTFTAIREKLSVVTKAWFAQKDFGDIEILERFQESLNKGFGSQEDDRDLYFGLSMRELIHQFKWQTLVLFKCLLLQPKMLFFGSNCEKMCLVQFSLISLIPTLMRHLRDCADPRMDYYATHVEKPTSLKTSERASLLAYMGVPLQIFGKGSLFGPYTPLQQLDTLADQHTKSYVVGSTNQLLLQQKDRYADILVNLDDNTINIHSPSLRNALALSTADRRWIDFLTQSVHDTWDENIPSRPKDMGYAGSEEFIRLQFEEYLLSLLSASKYSRFVSSHKGDPKALLSEVEGDPAMEFGNEFMNQWSLTENYALFERTTDSHLFDVVEPRHPCAGGLTIEDVQRRLAAQVSELHLDERWRGSKEAVGKHISTGRERVAGAINTLWADIEVMREAQRKRVEEQKAAAAVAAANNPPAPDEKSAPKVVQAQASVQAASSRAGAYLSSWGAWASEKRKNWQKPENNAAVPTTATLPPTQIWEAEDSRPAVTTVSELGRTGQAQPAPLPRDKVETANKANKDEDEEEEDTQKTQQEDIATQVAAEDPWVQEKI</sequence>
<evidence type="ECO:0000256" key="2">
    <source>
        <dbReference type="SAM" id="MobiDB-lite"/>
    </source>
</evidence>
<comment type="caution">
    <text evidence="4">The sequence shown here is derived from an EMBL/GenBank/DDBJ whole genome shotgun (WGS) entry which is preliminary data.</text>
</comment>
<dbReference type="EMBL" id="QZBS01000216">
    <property type="protein sequence ID" value="THZ69867.1"/>
    <property type="molecule type" value="Genomic_DNA"/>
</dbReference>
<dbReference type="Proteomes" id="UP000309734">
    <property type="component" value="Unassembled WGS sequence"/>
</dbReference>
<comment type="similarity">
    <text evidence="1">Belongs to the AVL9 family.</text>
</comment>
<dbReference type="PANTHER" id="PTHR31017">
    <property type="entry name" value="LATE SECRETORY PATHWAY PROTEIN AVL9-RELATED"/>
    <property type="match status" value="1"/>
</dbReference>
<dbReference type="InterPro" id="IPR018307">
    <property type="entry name" value="ABL9/DENND6_dom"/>
</dbReference>
<evidence type="ECO:0000313" key="9">
    <source>
        <dbReference type="Proteomes" id="UP000310687"/>
    </source>
</evidence>
<dbReference type="EMBL" id="QZAN01000060">
    <property type="protein sequence ID" value="THW60548.1"/>
    <property type="molecule type" value="Genomic_DNA"/>
</dbReference>
<protein>
    <recommendedName>
        <fullName evidence="3">UDENN domain-containing protein</fullName>
    </recommendedName>
</protein>
<evidence type="ECO:0000256" key="1">
    <source>
        <dbReference type="ARBA" id="ARBA00038178"/>
    </source>
</evidence>
<dbReference type="PANTHER" id="PTHR31017:SF1">
    <property type="entry name" value="LATE SECRETORY PATHWAY PROTEIN AVL9 HOMOLOG"/>
    <property type="match status" value="1"/>
</dbReference>
<feature type="compositionally biased region" description="Low complexity" evidence="2">
    <location>
        <begin position="574"/>
        <end position="585"/>
    </location>
</feature>
<organism evidence="4 9">
    <name type="scientific">Aureobasidium pullulans</name>
    <name type="common">Black yeast</name>
    <name type="synonym">Pullularia pullulans</name>
    <dbReference type="NCBI Taxonomy" id="5580"/>
    <lineage>
        <taxon>Eukaryota</taxon>
        <taxon>Fungi</taxon>
        <taxon>Dikarya</taxon>
        <taxon>Ascomycota</taxon>
        <taxon>Pezizomycotina</taxon>
        <taxon>Dothideomycetes</taxon>
        <taxon>Dothideomycetidae</taxon>
        <taxon>Dothideales</taxon>
        <taxon>Saccotheciaceae</taxon>
        <taxon>Aureobasidium</taxon>
    </lineage>
</organism>
<gene>
    <name evidence="6" type="ORF">D6C85_06388</name>
    <name evidence="5" type="ORF">D6D20_05736</name>
    <name evidence="4" type="ORF">D6D22_04416</name>
</gene>
<dbReference type="Proteomes" id="UP000310687">
    <property type="component" value="Unassembled WGS sequence"/>
</dbReference>
<feature type="region of interest" description="Disordered" evidence="2">
    <location>
        <begin position="564"/>
        <end position="659"/>
    </location>
</feature>
<dbReference type="GO" id="GO:0005737">
    <property type="term" value="C:cytoplasm"/>
    <property type="evidence" value="ECO:0007669"/>
    <property type="project" value="TreeGrafter"/>
</dbReference>
<proteinExistence type="inferred from homology"/>
<dbReference type="Pfam" id="PF09794">
    <property type="entry name" value="Avl9"/>
    <property type="match status" value="1"/>
</dbReference>